<evidence type="ECO:0000313" key="1">
    <source>
        <dbReference type="EMBL" id="JAD68762.1"/>
    </source>
</evidence>
<protein>
    <submittedName>
        <fullName evidence="1">Uncharacterized protein</fullName>
    </submittedName>
</protein>
<organism evidence="1">
    <name type="scientific">Arundo donax</name>
    <name type="common">Giant reed</name>
    <name type="synonym">Donax arundinaceus</name>
    <dbReference type="NCBI Taxonomy" id="35708"/>
    <lineage>
        <taxon>Eukaryota</taxon>
        <taxon>Viridiplantae</taxon>
        <taxon>Streptophyta</taxon>
        <taxon>Embryophyta</taxon>
        <taxon>Tracheophyta</taxon>
        <taxon>Spermatophyta</taxon>
        <taxon>Magnoliopsida</taxon>
        <taxon>Liliopsida</taxon>
        <taxon>Poales</taxon>
        <taxon>Poaceae</taxon>
        <taxon>PACMAD clade</taxon>
        <taxon>Arundinoideae</taxon>
        <taxon>Arundineae</taxon>
        <taxon>Arundo</taxon>
    </lineage>
</organism>
<reference evidence="1" key="1">
    <citation type="submission" date="2014-09" db="EMBL/GenBank/DDBJ databases">
        <authorList>
            <person name="Magalhaes I.L.F."/>
            <person name="Oliveira U."/>
            <person name="Santos F.R."/>
            <person name="Vidigal T.H.D.A."/>
            <person name="Brescovit A.D."/>
            <person name="Santos A.J."/>
        </authorList>
    </citation>
    <scope>NUCLEOTIDE SEQUENCE</scope>
    <source>
        <tissue evidence="1">Shoot tissue taken approximately 20 cm above the soil surface</tissue>
    </source>
</reference>
<sequence>MHFHPKSNVGRPITPAIISGTYYLASLHHCYFE</sequence>
<proteinExistence type="predicted"/>
<name>A0A0A9CB67_ARUDO</name>
<dbReference type="EMBL" id="GBRH01229133">
    <property type="protein sequence ID" value="JAD68762.1"/>
    <property type="molecule type" value="Transcribed_RNA"/>
</dbReference>
<reference evidence="1" key="2">
    <citation type="journal article" date="2015" name="Data Brief">
        <title>Shoot transcriptome of the giant reed, Arundo donax.</title>
        <authorList>
            <person name="Barrero R.A."/>
            <person name="Guerrero F.D."/>
            <person name="Moolhuijzen P."/>
            <person name="Goolsby J.A."/>
            <person name="Tidwell J."/>
            <person name="Bellgard S.E."/>
            <person name="Bellgard M.I."/>
        </authorList>
    </citation>
    <scope>NUCLEOTIDE SEQUENCE</scope>
    <source>
        <tissue evidence="1">Shoot tissue taken approximately 20 cm above the soil surface</tissue>
    </source>
</reference>
<accession>A0A0A9CB67</accession>
<dbReference type="AlphaFoldDB" id="A0A0A9CB67"/>